<name>A0AA85IWF8_TRIRE</name>
<reference evidence="2" key="2">
    <citation type="submission" date="2023-11" db="UniProtKB">
        <authorList>
            <consortium name="WormBaseParasite"/>
        </authorList>
    </citation>
    <scope>IDENTIFICATION</scope>
</reference>
<dbReference type="AlphaFoldDB" id="A0AA85IWF8"/>
<organism evidence="1 2">
    <name type="scientific">Trichobilharzia regenti</name>
    <name type="common">Nasal bird schistosome</name>
    <dbReference type="NCBI Taxonomy" id="157069"/>
    <lineage>
        <taxon>Eukaryota</taxon>
        <taxon>Metazoa</taxon>
        <taxon>Spiralia</taxon>
        <taxon>Lophotrochozoa</taxon>
        <taxon>Platyhelminthes</taxon>
        <taxon>Trematoda</taxon>
        <taxon>Digenea</taxon>
        <taxon>Strigeidida</taxon>
        <taxon>Schistosomatoidea</taxon>
        <taxon>Schistosomatidae</taxon>
        <taxon>Trichobilharzia</taxon>
    </lineage>
</organism>
<evidence type="ECO:0000313" key="1">
    <source>
        <dbReference type="Proteomes" id="UP000050795"/>
    </source>
</evidence>
<dbReference type="WBParaSite" id="TREG1_114150.1">
    <property type="protein sequence ID" value="TREG1_114150.1"/>
    <property type="gene ID" value="TREG1_114150"/>
</dbReference>
<protein>
    <submittedName>
        <fullName evidence="2">Uncharacterized protein</fullName>
    </submittedName>
</protein>
<dbReference type="Proteomes" id="UP000050795">
    <property type="component" value="Unassembled WGS sequence"/>
</dbReference>
<reference evidence="1" key="1">
    <citation type="submission" date="2022-06" db="EMBL/GenBank/DDBJ databases">
        <authorList>
            <person name="Berger JAMES D."/>
            <person name="Berger JAMES D."/>
        </authorList>
    </citation>
    <scope>NUCLEOTIDE SEQUENCE [LARGE SCALE GENOMIC DNA]</scope>
</reference>
<evidence type="ECO:0000313" key="2">
    <source>
        <dbReference type="WBParaSite" id="TREG1_114150.1"/>
    </source>
</evidence>
<proteinExistence type="predicted"/>
<keyword evidence="1" id="KW-1185">Reference proteome</keyword>
<sequence length="101" mass="11350">MHGTLRMYPSTSKVFLIISQSKPKSQIDSSECGEYFGIRSLELSELSDEFSILVISKNYSRKYSVGFILVPLVQLLKQLGFQYQSSTLFGEQGSVPSRFGI</sequence>
<accession>A0AA85IWF8</accession>